<name>A0ABP9L5U0_9GAMM</name>
<proteinExistence type="predicted"/>
<protein>
    <recommendedName>
        <fullName evidence="1">XAC0095-like domain-containing protein</fullName>
    </recommendedName>
</protein>
<dbReference type="NCBIfam" id="NF047335">
    <property type="entry name" value="T3SS_XAC0095"/>
    <property type="match status" value="1"/>
</dbReference>
<dbReference type="EMBL" id="BAABKY010000001">
    <property type="protein sequence ID" value="GAA5069699.1"/>
    <property type="molecule type" value="Genomic_DNA"/>
</dbReference>
<reference evidence="3" key="1">
    <citation type="journal article" date="2019" name="Int. J. Syst. Evol. Microbiol.">
        <title>The Global Catalogue of Microorganisms (GCM) 10K type strain sequencing project: providing services to taxonomists for standard genome sequencing and annotation.</title>
        <authorList>
            <consortium name="The Broad Institute Genomics Platform"/>
            <consortium name="The Broad Institute Genome Sequencing Center for Infectious Disease"/>
            <person name="Wu L."/>
            <person name="Ma J."/>
        </authorList>
    </citation>
    <scope>NUCLEOTIDE SEQUENCE [LARGE SCALE GENOMIC DNA]</scope>
    <source>
        <strain evidence="3">JCM 19212</strain>
    </source>
</reference>
<evidence type="ECO:0000259" key="1">
    <source>
        <dbReference type="Pfam" id="PF26642"/>
    </source>
</evidence>
<dbReference type="Pfam" id="PF26642">
    <property type="entry name" value="XAC0095_dom"/>
    <property type="match status" value="1"/>
</dbReference>
<feature type="domain" description="XAC0095-like" evidence="1">
    <location>
        <begin position="13"/>
        <end position="74"/>
    </location>
</feature>
<sequence length="80" mass="8735">MSRQRSSAASPSTHYVLSDAAHGALLRIRDHLRLLARMTAAGIVYEAKELHLSPDALTTTFQRLANDLDGVLHGATPRRS</sequence>
<gene>
    <name evidence="2" type="ORF">GCM10025759_06790</name>
</gene>
<evidence type="ECO:0000313" key="3">
    <source>
        <dbReference type="Proteomes" id="UP001501083"/>
    </source>
</evidence>
<keyword evidence="3" id="KW-1185">Reference proteome</keyword>
<evidence type="ECO:0000313" key="2">
    <source>
        <dbReference type="EMBL" id="GAA5069699.1"/>
    </source>
</evidence>
<accession>A0ABP9L5U0</accession>
<dbReference type="Proteomes" id="UP001501083">
    <property type="component" value="Unassembled WGS sequence"/>
</dbReference>
<organism evidence="2 3">
    <name type="scientific">Lysobacter panacisoli</name>
    <dbReference type="NCBI Taxonomy" id="1255263"/>
    <lineage>
        <taxon>Bacteria</taxon>
        <taxon>Pseudomonadati</taxon>
        <taxon>Pseudomonadota</taxon>
        <taxon>Gammaproteobacteria</taxon>
        <taxon>Lysobacterales</taxon>
        <taxon>Lysobacteraceae</taxon>
        <taxon>Lysobacter</taxon>
    </lineage>
</organism>
<dbReference type="InterPro" id="IPR058099">
    <property type="entry name" value="T3SS_XAC0095_dom"/>
</dbReference>
<comment type="caution">
    <text evidence="2">The sequence shown here is derived from an EMBL/GenBank/DDBJ whole genome shotgun (WGS) entry which is preliminary data.</text>
</comment>
<dbReference type="RefSeq" id="WP_158982808.1">
    <property type="nucleotide sequence ID" value="NZ_BAABKY010000001.1"/>
</dbReference>